<evidence type="ECO:0000259" key="10">
    <source>
        <dbReference type="Pfam" id="PF00288"/>
    </source>
</evidence>
<evidence type="ECO:0000259" key="11">
    <source>
        <dbReference type="Pfam" id="PF08544"/>
    </source>
</evidence>
<dbReference type="EMBL" id="SMBZ01000010">
    <property type="protein sequence ID" value="TCV18663.1"/>
    <property type="molecule type" value="Genomic_DNA"/>
</dbReference>
<evidence type="ECO:0000256" key="4">
    <source>
        <dbReference type="ARBA" id="ARBA00022679"/>
    </source>
</evidence>
<dbReference type="PANTHER" id="PTHR43527">
    <property type="entry name" value="4-DIPHOSPHOCYTIDYL-2-C-METHYL-D-ERYTHRITOL KINASE, CHLOROPLASTIC"/>
    <property type="match status" value="1"/>
</dbReference>
<dbReference type="Proteomes" id="UP000295197">
    <property type="component" value="Unassembled WGS sequence"/>
</dbReference>
<dbReference type="GO" id="GO:0050515">
    <property type="term" value="F:4-(cytidine 5'-diphospho)-2-C-methyl-D-erythritol kinase activity"/>
    <property type="evidence" value="ECO:0007669"/>
    <property type="project" value="UniProtKB-UniRule"/>
</dbReference>
<evidence type="ECO:0000313" key="12">
    <source>
        <dbReference type="EMBL" id="TCV18663.1"/>
    </source>
</evidence>
<keyword evidence="7 9" id="KW-0067">ATP-binding</keyword>
<dbReference type="PIRSF" id="PIRSF010376">
    <property type="entry name" value="IspE"/>
    <property type="match status" value="1"/>
</dbReference>
<dbReference type="InterPro" id="IPR014721">
    <property type="entry name" value="Ribsml_uS5_D2-typ_fold_subgr"/>
</dbReference>
<keyword evidence="9" id="KW-0414">Isoprene biosynthesis</keyword>
<dbReference type="InterPro" id="IPR020568">
    <property type="entry name" value="Ribosomal_Su5_D2-typ_SF"/>
</dbReference>
<reference evidence="12 13" key="1">
    <citation type="submission" date="2019-03" db="EMBL/GenBank/DDBJ databases">
        <title>Genomic Encyclopedia of Type Strains, Phase IV (KMG-IV): sequencing the most valuable type-strain genomes for metagenomic binning, comparative biology and taxonomic classification.</title>
        <authorList>
            <person name="Goeker M."/>
        </authorList>
    </citation>
    <scope>NUCLEOTIDE SEQUENCE [LARGE SCALE GENOMIC DNA]</scope>
    <source>
        <strain evidence="12 13">DSM 22362</strain>
    </source>
</reference>
<name>A0A4R3W189_9SPHI</name>
<dbReference type="Gene3D" id="3.30.230.10">
    <property type="match status" value="1"/>
</dbReference>
<feature type="domain" description="GHMP kinase N-terminal" evidence="10">
    <location>
        <begin position="62"/>
        <end position="137"/>
    </location>
</feature>
<evidence type="ECO:0000256" key="7">
    <source>
        <dbReference type="ARBA" id="ARBA00022840"/>
    </source>
</evidence>
<comment type="caution">
    <text evidence="12">The sequence shown here is derived from an EMBL/GenBank/DDBJ whole genome shotgun (WGS) entry which is preliminary data.</text>
</comment>
<dbReference type="GO" id="GO:0016114">
    <property type="term" value="P:terpenoid biosynthetic process"/>
    <property type="evidence" value="ECO:0007669"/>
    <property type="project" value="UniProtKB-UniRule"/>
</dbReference>
<dbReference type="InterPro" id="IPR013750">
    <property type="entry name" value="GHMP_kinase_C_dom"/>
</dbReference>
<dbReference type="NCBIfam" id="TIGR00154">
    <property type="entry name" value="ispE"/>
    <property type="match status" value="1"/>
</dbReference>
<evidence type="ECO:0000313" key="13">
    <source>
        <dbReference type="Proteomes" id="UP000295197"/>
    </source>
</evidence>
<dbReference type="HAMAP" id="MF_00061">
    <property type="entry name" value="IspE"/>
    <property type="match status" value="1"/>
</dbReference>
<feature type="binding site" evidence="9">
    <location>
        <begin position="90"/>
        <end position="100"/>
    </location>
    <ligand>
        <name>ATP</name>
        <dbReference type="ChEBI" id="CHEBI:30616"/>
    </ligand>
</feature>
<accession>A0A4R3W189</accession>
<dbReference type="GO" id="GO:0005524">
    <property type="term" value="F:ATP binding"/>
    <property type="evidence" value="ECO:0007669"/>
    <property type="project" value="UniProtKB-UniRule"/>
</dbReference>
<feature type="domain" description="GHMP kinase C-terminal" evidence="11">
    <location>
        <begin position="207"/>
        <end position="256"/>
    </location>
</feature>
<evidence type="ECO:0000256" key="8">
    <source>
        <dbReference type="ARBA" id="ARBA00032554"/>
    </source>
</evidence>
<keyword evidence="5 9" id="KW-0547">Nucleotide-binding</keyword>
<dbReference type="InterPro" id="IPR006204">
    <property type="entry name" value="GHMP_kinase_N_dom"/>
</dbReference>
<dbReference type="SUPFAM" id="SSF55060">
    <property type="entry name" value="GHMP Kinase, C-terminal domain"/>
    <property type="match status" value="1"/>
</dbReference>
<comment type="function">
    <text evidence="9">Catalyzes the phosphorylation of the position 2 hydroxy group of 4-diphosphocytidyl-2C-methyl-D-erythritol.</text>
</comment>
<keyword evidence="6 9" id="KW-0418">Kinase</keyword>
<dbReference type="InterPro" id="IPR036554">
    <property type="entry name" value="GHMP_kinase_C_sf"/>
</dbReference>
<dbReference type="Pfam" id="PF08544">
    <property type="entry name" value="GHMP_kinases_C"/>
    <property type="match status" value="1"/>
</dbReference>
<feature type="active site" evidence="9">
    <location>
        <position position="8"/>
    </location>
</feature>
<dbReference type="Pfam" id="PF00288">
    <property type="entry name" value="GHMP_kinases_N"/>
    <property type="match status" value="1"/>
</dbReference>
<dbReference type="EC" id="2.7.1.148" evidence="2 9"/>
<dbReference type="Gene3D" id="3.30.70.890">
    <property type="entry name" value="GHMP kinase, C-terminal domain"/>
    <property type="match status" value="1"/>
</dbReference>
<evidence type="ECO:0000256" key="2">
    <source>
        <dbReference type="ARBA" id="ARBA00012052"/>
    </source>
</evidence>
<organism evidence="12 13">
    <name type="scientific">Sphingobacterium alimentarium</name>
    <dbReference type="NCBI Taxonomy" id="797292"/>
    <lineage>
        <taxon>Bacteria</taxon>
        <taxon>Pseudomonadati</taxon>
        <taxon>Bacteroidota</taxon>
        <taxon>Sphingobacteriia</taxon>
        <taxon>Sphingobacteriales</taxon>
        <taxon>Sphingobacteriaceae</taxon>
        <taxon>Sphingobacterium</taxon>
    </lineage>
</organism>
<comment type="similarity">
    <text evidence="1 9">Belongs to the GHMP kinase family. IspE subfamily.</text>
</comment>
<keyword evidence="4 9" id="KW-0808">Transferase</keyword>
<protein>
    <recommendedName>
        <fullName evidence="3 9">4-diphosphocytidyl-2-C-methyl-D-erythritol kinase</fullName>
        <shortName evidence="9">CMK</shortName>
        <ecNumber evidence="2 9">2.7.1.148</ecNumber>
    </recommendedName>
    <alternativeName>
        <fullName evidence="8 9">4-(cytidine-5'-diphospho)-2-C-methyl-D-erythritol kinase</fullName>
    </alternativeName>
</protein>
<dbReference type="PANTHER" id="PTHR43527:SF2">
    <property type="entry name" value="4-DIPHOSPHOCYTIDYL-2-C-METHYL-D-ERYTHRITOL KINASE, CHLOROPLASTIC"/>
    <property type="match status" value="1"/>
</dbReference>
<proteinExistence type="inferred from homology"/>
<dbReference type="UniPathway" id="UPA00056">
    <property type="reaction ID" value="UER00094"/>
</dbReference>
<evidence type="ECO:0000256" key="1">
    <source>
        <dbReference type="ARBA" id="ARBA00009684"/>
    </source>
</evidence>
<evidence type="ECO:0000256" key="3">
    <source>
        <dbReference type="ARBA" id="ARBA00017473"/>
    </source>
</evidence>
<dbReference type="OrthoDB" id="9809438at2"/>
<dbReference type="GO" id="GO:0019288">
    <property type="term" value="P:isopentenyl diphosphate biosynthetic process, methylerythritol 4-phosphate pathway"/>
    <property type="evidence" value="ECO:0007669"/>
    <property type="project" value="UniProtKB-UniRule"/>
</dbReference>
<evidence type="ECO:0000256" key="6">
    <source>
        <dbReference type="ARBA" id="ARBA00022777"/>
    </source>
</evidence>
<evidence type="ECO:0000256" key="9">
    <source>
        <dbReference type="HAMAP-Rule" id="MF_00061"/>
    </source>
</evidence>
<comment type="catalytic activity">
    <reaction evidence="9">
        <text>4-CDP-2-C-methyl-D-erythritol + ATP = 4-CDP-2-C-methyl-D-erythritol 2-phosphate + ADP + H(+)</text>
        <dbReference type="Rhea" id="RHEA:18437"/>
        <dbReference type="ChEBI" id="CHEBI:15378"/>
        <dbReference type="ChEBI" id="CHEBI:30616"/>
        <dbReference type="ChEBI" id="CHEBI:57823"/>
        <dbReference type="ChEBI" id="CHEBI:57919"/>
        <dbReference type="ChEBI" id="CHEBI:456216"/>
        <dbReference type="EC" id="2.7.1.148"/>
    </reaction>
</comment>
<dbReference type="InterPro" id="IPR004424">
    <property type="entry name" value="IspE"/>
</dbReference>
<sequence>MISFANAKINLGLSITEKRLDGYHNIETIFYPIHLYDVLEFNSSDMYGFEALGIQIPGHGDNLCTKAYTLLKSDFPEIHPVSITLLKNIPIGAGLGGGSSDAAFVLKALNEMNKLGLTSTQLQTYAKMLGADCAFFIENKPLFAEGIGTEFSPIDLDLKDYYIVVVTPDIHVSTAEAYANITPQIPQVDLKRAIQLPIQEWKYHITNDFELGIFEKYPLIREIKQKLYEKGALYAAMSGSGSAVFGIFEDNVTLDDLEHMGKLFYPVELS</sequence>
<feature type="active site" evidence="9">
    <location>
        <position position="132"/>
    </location>
</feature>
<gene>
    <name evidence="9" type="primary">ispE</name>
    <name evidence="12" type="ORF">EDC17_101066</name>
</gene>
<dbReference type="AlphaFoldDB" id="A0A4R3W189"/>
<comment type="pathway">
    <text evidence="9">Isoprenoid biosynthesis; isopentenyl diphosphate biosynthesis via DXP pathway; isopentenyl diphosphate from 1-deoxy-D-xylulose 5-phosphate: step 3/6.</text>
</comment>
<dbReference type="RefSeq" id="WP_132777161.1">
    <property type="nucleotide sequence ID" value="NZ_SMBZ01000010.1"/>
</dbReference>
<evidence type="ECO:0000256" key="5">
    <source>
        <dbReference type="ARBA" id="ARBA00022741"/>
    </source>
</evidence>
<keyword evidence="13" id="KW-1185">Reference proteome</keyword>
<dbReference type="SUPFAM" id="SSF54211">
    <property type="entry name" value="Ribosomal protein S5 domain 2-like"/>
    <property type="match status" value="1"/>
</dbReference>